<sequence>MSWIRRIQTILSAYPVLGEGPGKLSPFKARMAMAVRWKSAHWKMRDIQRRHWLGMAERFGVLDAHGRPADLIVDDLVARTPQAVQAVRAQLPQGFPQALADSVLGGLQDAADRLAA</sequence>
<organism evidence="1">
    <name type="scientific">Variovorax paradoxus</name>
    <dbReference type="NCBI Taxonomy" id="34073"/>
    <lineage>
        <taxon>Bacteria</taxon>
        <taxon>Pseudomonadati</taxon>
        <taxon>Pseudomonadota</taxon>
        <taxon>Betaproteobacteria</taxon>
        <taxon>Burkholderiales</taxon>
        <taxon>Comamonadaceae</taxon>
        <taxon>Variovorax</taxon>
    </lineage>
</organism>
<accession>A0A679JDV6</accession>
<reference evidence="1" key="1">
    <citation type="submission" date="2019-12" db="EMBL/GenBank/DDBJ databases">
        <authorList>
            <person name="Cremers G."/>
        </authorList>
    </citation>
    <scope>NUCLEOTIDE SEQUENCE</scope>
    <source>
        <strain evidence="1">Vvax</strain>
    </source>
</reference>
<gene>
    <name evidence="1" type="ORF">VVAX_05857</name>
</gene>
<name>A0A679JDV6_VARPD</name>
<dbReference type="EMBL" id="LR743508">
    <property type="protein sequence ID" value="CAA2109586.1"/>
    <property type="molecule type" value="Genomic_DNA"/>
</dbReference>
<protein>
    <submittedName>
        <fullName evidence="1">Uncharacterized protein</fullName>
    </submittedName>
</protein>
<evidence type="ECO:0000313" key="1">
    <source>
        <dbReference type="EMBL" id="CAA2109586.1"/>
    </source>
</evidence>
<dbReference type="AlphaFoldDB" id="A0A679JDV6"/>
<proteinExistence type="predicted"/>